<dbReference type="EMBL" id="FOUR01000004">
    <property type="protein sequence ID" value="SFN07345.1"/>
    <property type="molecule type" value="Genomic_DNA"/>
</dbReference>
<proteinExistence type="predicted"/>
<dbReference type="AlphaFoldDB" id="A0A1I4W1L5"/>
<dbReference type="OrthoDB" id="6370033at2"/>
<gene>
    <name evidence="1" type="ORF">SAMN04487961_2040</name>
</gene>
<dbReference type="RefSeq" id="WP_092002646.1">
    <property type="nucleotide sequence ID" value="NZ_FOUR01000004.1"/>
</dbReference>
<dbReference type="Proteomes" id="UP000199339">
    <property type="component" value="Unassembled WGS sequence"/>
</dbReference>
<keyword evidence="2" id="KW-1185">Reference proteome</keyword>
<organism evidence="1 2">
    <name type="scientific">Marinobacter pelagius</name>
    <dbReference type="NCBI Taxonomy" id="379482"/>
    <lineage>
        <taxon>Bacteria</taxon>
        <taxon>Pseudomonadati</taxon>
        <taxon>Pseudomonadota</taxon>
        <taxon>Gammaproteobacteria</taxon>
        <taxon>Pseudomonadales</taxon>
        <taxon>Marinobacteraceae</taxon>
        <taxon>Marinobacter</taxon>
    </lineage>
</organism>
<sequence>MNNQPDVGERISAGESASIENTHTDKLSISLFCGDACRVDIDLAPGQALEFTAGNSDAKVVLHHGDPANLLIIKPESAS</sequence>
<protein>
    <submittedName>
        <fullName evidence="1">Uncharacterized protein</fullName>
    </submittedName>
</protein>
<reference evidence="2" key="1">
    <citation type="submission" date="2016-10" db="EMBL/GenBank/DDBJ databases">
        <authorList>
            <person name="Varghese N."/>
            <person name="Submissions S."/>
        </authorList>
    </citation>
    <scope>NUCLEOTIDE SEQUENCE [LARGE SCALE GENOMIC DNA]</scope>
    <source>
        <strain evidence="2">CGMCC 1.6775</strain>
    </source>
</reference>
<evidence type="ECO:0000313" key="2">
    <source>
        <dbReference type="Proteomes" id="UP000199339"/>
    </source>
</evidence>
<name>A0A1I4W1L5_9GAMM</name>
<accession>A0A1I4W1L5</accession>
<evidence type="ECO:0000313" key="1">
    <source>
        <dbReference type="EMBL" id="SFN07345.1"/>
    </source>
</evidence>